<dbReference type="EMBL" id="PKSL01000021">
    <property type="protein sequence ID" value="POW13935.1"/>
    <property type="molecule type" value="Genomic_DNA"/>
</dbReference>
<gene>
    <name evidence="1" type="ORF">PSTT_03377</name>
</gene>
<keyword evidence="2" id="KW-1185">Reference proteome</keyword>
<evidence type="ECO:0000313" key="1">
    <source>
        <dbReference type="EMBL" id="POW13935.1"/>
    </source>
</evidence>
<proteinExistence type="predicted"/>
<accession>A0A2S4VWM4</accession>
<protein>
    <submittedName>
        <fullName evidence="1">Uncharacterized protein</fullName>
    </submittedName>
</protein>
<reference evidence="1" key="1">
    <citation type="submission" date="2017-12" db="EMBL/GenBank/DDBJ databases">
        <title>Gene loss provides genomic basis for host adaptation in cereal stripe rust fungi.</title>
        <authorList>
            <person name="Xia C."/>
        </authorList>
    </citation>
    <scope>NUCLEOTIDE SEQUENCE [LARGE SCALE GENOMIC DNA]</scope>
    <source>
        <strain evidence="1">93-210</strain>
    </source>
</reference>
<dbReference type="VEuPathDB" id="FungiDB:PSHT_02554"/>
<dbReference type="Proteomes" id="UP000239156">
    <property type="component" value="Unassembled WGS sequence"/>
</dbReference>
<comment type="caution">
    <text evidence="1">The sequence shown here is derived from an EMBL/GenBank/DDBJ whole genome shotgun (WGS) entry which is preliminary data.</text>
</comment>
<dbReference type="VEuPathDB" id="FungiDB:PSTT_03377"/>
<organism evidence="1 2">
    <name type="scientific">Puccinia striiformis</name>
    <dbReference type="NCBI Taxonomy" id="27350"/>
    <lineage>
        <taxon>Eukaryota</taxon>
        <taxon>Fungi</taxon>
        <taxon>Dikarya</taxon>
        <taxon>Basidiomycota</taxon>
        <taxon>Pucciniomycotina</taxon>
        <taxon>Pucciniomycetes</taxon>
        <taxon>Pucciniales</taxon>
        <taxon>Pucciniaceae</taxon>
        <taxon>Puccinia</taxon>
    </lineage>
</organism>
<name>A0A2S4VWM4_9BASI</name>
<sequence length="25" mass="2580">MGNMFLIRPMEASHSSASGVPSLCG</sequence>
<evidence type="ECO:0000313" key="2">
    <source>
        <dbReference type="Proteomes" id="UP000239156"/>
    </source>
</evidence>